<evidence type="ECO:0000313" key="2">
    <source>
        <dbReference type="EMBL" id="TDR20542.1"/>
    </source>
</evidence>
<keyword evidence="3" id="KW-1185">Reference proteome</keyword>
<dbReference type="OrthoDB" id="5801455at2"/>
<sequence length="160" mass="18280">MKKSLLILLGCCVFFLLAACSGDAPVDKETKLLNTINDLEIAIEEKRLDDFLESIDDDFKSAERGWNKKDIERLMRIRLLRNKSIYIHKNVKRADWLDEGEDQVEVEVVAAMAGADISLTDLPTFNGDMIKFTVTFKLIDGEYIITQTEYHRASPADFVF</sequence>
<dbReference type="PROSITE" id="PS51257">
    <property type="entry name" value="PROKAR_LIPOPROTEIN"/>
    <property type="match status" value="1"/>
</dbReference>
<reference evidence="2 3" key="1">
    <citation type="submission" date="2019-03" db="EMBL/GenBank/DDBJ databases">
        <title>Genomic Encyclopedia of Type Strains, Phase IV (KMG-IV): sequencing the most valuable type-strain genomes for metagenomic binning, comparative biology and taxonomic classification.</title>
        <authorList>
            <person name="Goeker M."/>
        </authorList>
    </citation>
    <scope>NUCLEOTIDE SEQUENCE [LARGE SCALE GENOMIC DNA]</scope>
    <source>
        <strain evidence="2 3">DSM 25488</strain>
    </source>
</reference>
<accession>A0A4R6XLN6</accession>
<evidence type="ECO:0000256" key="1">
    <source>
        <dbReference type="SAM" id="SignalP"/>
    </source>
</evidence>
<dbReference type="AlphaFoldDB" id="A0A4R6XLN6"/>
<dbReference type="Proteomes" id="UP000295724">
    <property type="component" value="Unassembled WGS sequence"/>
</dbReference>
<protein>
    <recommendedName>
        <fullName evidence="4">SnoaL-like protein</fullName>
    </recommendedName>
</protein>
<comment type="caution">
    <text evidence="2">The sequence shown here is derived from an EMBL/GenBank/DDBJ whole genome shotgun (WGS) entry which is preliminary data.</text>
</comment>
<gene>
    <name evidence="2" type="ORF">C8D91_1516</name>
</gene>
<dbReference type="EMBL" id="SNZB01000003">
    <property type="protein sequence ID" value="TDR20542.1"/>
    <property type="molecule type" value="Genomic_DNA"/>
</dbReference>
<feature type="signal peptide" evidence="1">
    <location>
        <begin position="1"/>
        <end position="18"/>
    </location>
</feature>
<organism evidence="2 3">
    <name type="scientific">Marinicella litoralis</name>
    <dbReference type="NCBI Taxonomy" id="644220"/>
    <lineage>
        <taxon>Bacteria</taxon>
        <taxon>Pseudomonadati</taxon>
        <taxon>Pseudomonadota</taxon>
        <taxon>Gammaproteobacteria</taxon>
        <taxon>Lysobacterales</taxon>
        <taxon>Marinicellaceae</taxon>
        <taxon>Marinicella</taxon>
    </lineage>
</organism>
<evidence type="ECO:0008006" key="4">
    <source>
        <dbReference type="Google" id="ProtNLM"/>
    </source>
</evidence>
<feature type="chain" id="PRO_5020595150" description="SnoaL-like protein" evidence="1">
    <location>
        <begin position="19"/>
        <end position="160"/>
    </location>
</feature>
<dbReference type="RefSeq" id="WP_099018383.1">
    <property type="nucleotide sequence ID" value="NZ_NIHB01000001.1"/>
</dbReference>
<evidence type="ECO:0000313" key="3">
    <source>
        <dbReference type="Proteomes" id="UP000295724"/>
    </source>
</evidence>
<name>A0A4R6XLN6_9GAMM</name>
<proteinExistence type="predicted"/>
<keyword evidence="1" id="KW-0732">Signal</keyword>